<dbReference type="Gene3D" id="3.40.50.850">
    <property type="entry name" value="Isochorismatase-like"/>
    <property type="match status" value="1"/>
</dbReference>
<dbReference type="InterPro" id="IPR000868">
    <property type="entry name" value="Isochorismatase-like_dom"/>
</dbReference>
<name>A0A5E5BVL4_9BURK</name>
<dbReference type="AlphaFoldDB" id="A0A5E5BVL4"/>
<proteinExistence type="predicted"/>
<keyword evidence="1 3" id="KW-0378">Hydrolase</keyword>
<feature type="domain" description="Isochorismatase-like" evidence="2">
    <location>
        <begin position="10"/>
        <end position="177"/>
    </location>
</feature>
<reference evidence="3 4" key="1">
    <citation type="submission" date="2019-08" db="EMBL/GenBank/DDBJ databases">
        <authorList>
            <person name="Peeters C."/>
        </authorList>
    </citation>
    <scope>NUCLEOTIDE SEQUENCE [LARGE SCALE GENOMIC DNA]</scope>
    <source>
        <strain evidence="3 4">LMG 20603</strain>
    </source>
</reference>
<sequence length="187" mass="20177">MTLTTLDPHTALIIVDLQKGILGSPFIHPIDGIVDRSRALLDAFRERGLPVVLVNVAGVAPGRTERPRHNGLFPAGWTDFIPELDRQPNDIVVTKRTWGAFANTDLEDRLKALGVTQVVITGVATGTGVEATARQAYEHGFNVTLALDAMTDARADAHDYSIKNVFPKLGETGTAQDIIDLLATRSA</sequence>
<evidence type="ECO:0000313" key="4">
    <source>
        <dbReference type="Proteomes" id="UP000382040"/>
    </source>
</evidence>
<dbReference type="SUPFAM" id="SSF52499">
    <property type="entry name" value="Isochorismatase-like hydrolases"/>
    <property type="match status" value="1"/>
</dbReference>
<dbReference type="GO" id="GO:0016787">
    <property type="term" value="F:hydrolase activity"/>
    <property type="evidence" value="ECO:0007669"/>
    <property type="project" value="UniProtKB-KW"/>
</dbReference>
<dbReference type="InterPro" id="IPR050272">
    <property type="entry name" value="Isochorismatase-like_hydrls"/>
</dbReference>
<dbReference type="Pfam" id="PF00857">
    <property type="entry name" value="Isochorismatase"/>
    <property type="match status" value="1"/>
</dbReference>
<accession>A0A5E5BVL4</accession>
<dbReference type="EMBL" id="CABPST010000010">
    <property type="protein sequence ID" value="VVE89644.1"/>
    <property type="molecule type" value="Genomic_DNA"/>
</dbReference>
<dbReference type="InterPro" id="IPR036380">
    <property type="entry name" value="Isochorismatase-like_sf"/>
</dbReference>
<evidence type="ECO:0000259" key="2">
    <source>
        <dbReference type="Pfam" id="PF00857"/>
    </source>
</evidence>
<protein>
    <submittedName>
        <fullName evidence="3">Isochorismatase hydrolase</fullName>
    </submittedName>
</protein>
<evidence type="ECO:0000256" key="1">
    <source>
        <dbReference type="ARBA" id="ARBA00022801"/>
    </source>
</evidence>
<dbReference type="CDD" id="cd00431">
    <property type="entry name" value="cysteine_hydrolases"/>
    <property type="match status" value="1"/>
</dbReference>
<dbReference type="OrthoDB" id="9781985at2"/>
<organism evidence="3 4">
    <name type="scientific">Pandoraea bronchicola</name>
    <dbReference type="NCBI Taxonomy" id="2508287"/>
    <lineage>
        <taxon>Bacteria</taxon>
        <taxon>Pseudomonadati</taxon>
        <taxon>Pseudomonadota</taxon>
        <taxon>Betaproteobacteria</taxon>
        <taxon>Burkholderiales</taxon>
        <taxon>Burkholderiaceae</taxon>
        <taxon>Pandoraea</taxon>
    </lineage>
</organism>
<dbReference type="PANTHER" id="PTHR43540:SF7">
    <property type="entry name" value="ISOCHORISMATASE FAMILY PROTEIN YECD"/>
    <property type="match status" value="1"/>
</dbReference>
<evidence type="ECO:0000313" key="3">
    <source>
        <dbReference type="EMBL" id="VVE89644.1"/>
    </source>
</evidence>
<dbReference type="Proteomes" id="UP000382040">
    <property type="component" value="Unassembled WGS sequence"/>
</dbReference>
<dbReference type="RefSeq" id="WP_150560858.1">
    <property type="nucleotide sequence ID" value="NZ_CABPST010000010.1"/>
</dbReference>
<gene>
    <name evidence="3" type="ORF">PBR20603_03616</name>
</gene>
<keyword evidence="4" id="KW-1185">Reference proteome</keyword>
<dbReference type="PANTHER" id="PTHR43540">
    <property type="entry name" value="PEROXYUREIDOACRYLATE/UREIDOACRYLATE AMIDOHYDROLASE-RELATED"/>
    <property type="match status" value="1"/>
</dbReference>